<dbReference type="PROSITE" id="PS50961">
    <property type="entry name" value="HTH_LA"/>
    <property type="match status" value="1"/>
</dbReference>
<dbReference type="AlphaFoldDB" id="A0A5N6LSL2"/>
<feature type="region of interest" description="Disordered" evidence="3">
    <location>
        <begin position="1"/>
        <end position="51"/>
    </location>
</feature>
<evidence type="ECO:0000256" key="3">
    <source>
        <dbReference type="SAM" id="MobiDB-lite"/>
    </source>
</evidence>
<feature type="compositionally biased region" description="Polar residues" evidence="3">
    <location>
        <begin position="1"/>
        <end position="10"/>
    </location>
</feature>
<dbReference type="Proteomes" id="UP000326396">
    <property type="component" value="Linkage Group LG8"/>
</dbReference>
<proteinExistence type="predicted"/>
<feature type="compositionally biased region" description="Basic and acidic residues" evidence="3">
    <location>
        <begin position="248"/>
        <end position="260"/>
    </location>
</feature>
<evidence type="ECO:0000313" key="6">
    <source>
        <dbReference type="Proteomes" id="UP000326396"/>
    </source>
</evidence>
<feature type="compositionally biased region" description="Polar residues" evidence="3">
    <location>
        <begin position="116"/>
        <end position="126"/>
    </location>
</feature>
<evidence type="ECO:0000313" key="5">
    <source>
        <dbReference type="EMBL" id="KAD2804587.1"/>
    </source>
</evidence>
<feature type="compositionally biased region" description="Pro residues" evidence="3">
    <location>
        <begin position="180"/>
        <end position="194"/>
    </location>
</feature>
<feature type="region of interest" description="Disordered" evidence="3">
    <location>
        <begin position="88"/>
        <end position="260"/>
    </location>
</feature>
<evidence type="ECO:0000256" key="2">
    <source>
        <dbReference type="PROSITE-ProRule" id="PRU00332"/>
    </source>
</evidence>
<dbReference type="InterPro" id="IPR006630">
    <property type="entry name" value="La_HTH"/>
</dbReference>
<evidence type="ECO:0000259" key="4">
    <source>
        <dbReference type="PROSITE" id="PS50961"/>
    </source>
</evidence>
<dbReference type="EMBL" id="SZYD01000018">
    <property type="protein sequence ID" value="KAD2804587.1"/>
    <property type="molecule type" value="Genomic_DNA"/>
</dbReference>
<dbReference type="InterPro" id="IPR036390">
    <property type="entry name" value="WH_DNA-bd_sf"/>
</dbReference>
<dbReference type="Pfam" id="PF05383">
    <property type="entry name" value="La"/>
    <property type="match status" value="1"/>
</dbReference>
<dbReference type="Gene3D" id="1.10.10.10">
    <property type="entry name" value="Winged helix-like DNA-binding domain superfamily/Winged helix DNA-binding domain"/>
    <property type="match status" value="1"/>
</dbReference>
<accession>A0A5N6LSL2</accession>
<dbReference type="FunFam" id="1.10.10.10:FF:000131">
    <property type="entry name" value="la-related protein 1B isoform X2"/>
    <property type="match status" value="1"/>
</dbReference>
<comment type="caution">
    <text evidence="5">The sequence shown here is derived from an EMBL/GenBank/DDBJ whole genome shotgun (WGS) entry which is preliminary data.</text>
</comment>
<dbReference type="InterPro" id="IPR036388">
    <property type="entry name" value="WH-like_DNA-bd_sf"/>
</dbReference>
<dbReference type="CDD" id="cd07323">
    <property type="entry name" value="LAM"/>
    <property type="match status" value="1"/>
</dbReference>
<dbReference type="PANTHER" id="PTHR22792">
    <property type="entry name" value="LUPUS LA PROTEIN-RELATED"/>
    <property type="match status" value="1"/>
</dbReference>
<reference evidence="5 6" key="1">
    <citation type="submission" date="2019-05" db="EMBL/GenBank/DDBJ databases">
        <title>Mikania micrantha, genome provides insights into the molecular mechanism of rapid growth.</title>
        <authorList>
            <person name="Liu B."/>
        </authorList>
    </citation>
    <scope>NUCLEOTIDE SEQUENCE [LARGE SCALE GENOMIC DNA]</scope>
    <source>
        <strain evidence="5">NLD-2019</strain>
        <tissue evidence="5">Leaf</tissue>
    </source>
</reference>
<feature type="domain" description="HTH La-type RNA-binding" evidence="4">
    <location>
        <begin position="329"/>
        <end position="418"/>
    </location>
</feature>
<sequence>MTADSSTASLAHSGDDSPSDRSTLPSPWAQVVRGGIDPDSVSPSTSPAIADPVTAVDTQLEGSDGGDNCNAGGVVKSAWSKPLANGVEEGVTSPVMGASTWPALSESTRPGAKVVSESSAKSTSDGSAVAPQAPVLSQPSPKQAKQSTSNSHSNPNHNRHRPIRRGGGSAGGASAGHSRPMPPTPPPLPPPFPFFDPYGNLVPAVPVPPQPPFKGSNWSPRPVDHSLNRHPAQRNNFGPRPLNNGYGGRREPRGPRSPAVRDVHIPHQMAPPPPPPPYGGFVQPPFIFPRPLRPYGAPMGYEMGPPSYVYFPTLAQAPYRAASPVSSSGASGSSLHDEILKQIEYYFSDDNLVKDNYLRSHMDEEGWVPIQLIAGFRRVQALTNDVQMLLSSLSNSSAVEIQGDKVRRRADWGRWIHTPREITENSVEEASLQNLTLIDVPTNEEQVLANGDVNIDEPSS</sequence>
<keyword evidence="1 2" id="KW-0694">RNA-binding</keyword>
<keyword evidence="6" id="KW-1185">Reference proteome</keyword>
<evidence type="ECO:0000256" key="1">
    <source>
        <dbReference type="ARBA" id="ARBA00022884"/>
    </source>
</evidence>
<gene>
    <name evidence="5" type="ORF">E3N88_37964</name>
</gene>
<feature type="compositionally biased region" description="Gly residues" evidence="3">
    <location>
        <begin position="165"/>
        <end position="174"/>
    </location>
</feature>
<dbReference type="SMART" id="SM00715">
    <property type="entry name" value="LA"/>
    <property type="match status" value="1"/>
</dbReference>
<dbReference type="InterPro" id="IPR045180">
    <property type="entry name" value="La_dom_prot"/>
</dbReference>
<dbReference type="PANTHER" id="PTHR22792:SF155">
    <property type="entry name" value="LA-RELATED PROTEIN 1C-LIKE"/>
    <property type="match status" value="1"/>
</dbReference>
<name>A0A5N6LSL2_9ASTR</name>
<dbReference type="GO" id="GO:0003723">
    <property type="term" value="F:RNA binding"/>
    <property type="evidence" value="ECO:0007669"/>
    <property type="project" value="UniProtKB-UniRule"/>
</dbReference>
<protein>
    <recommendedName>
        <fullName evidence="4">HTH La-type RNA-binding domain-containing protein</fullName>
    </recommendedName>
</protein>
<feature type="compositionally biased region" description="Polar residues" evidence="3">
    <location>
        <begin position="135"/>
        <end position="148"/>
    </location>
</feature>
<organism evidence="5 6">
    <name type="scientific">Mikania micrantha</name>
    <name type="common">bitter vine</name>
    <dbReference type="NCBI Taxonomy" id="192012"/>
    <lineage>
        <taxon>Eukaryota</taxon>
        <taxon>Viridiplantae</taxon>
        <taxon>Streptophyta</taxon>
        <taxon>Embryophyta</taxon>
        <taxon>Tracheophyta</taxon>
        <taxon>Spermatophyta</taxon>
        <taxon>Magnoliopsida</taxon>
        <taxon>eudicotyledons</taxon>
        <taxon>Gunneridae</taxon>
        <taxon>Pentapetalae</taxon>
        <taxon>asterids</taxon>
        <taxon>campanulids</taxon>
        <taxon>Asterales</taxon>
        <taxon>Asteraceae</taxon>
        <taxon>Asteroideae</taxon>
        <taxon>Heliantheae alliance</taxon>
        <taxon>Eupatorieae</taxon>
        <taxon>Mikania</taxon>
    </lineage>
</organism>
<dbReference type="OrthoDB" id="340227at2759"/>
<dbReference type="SUPFAM" id="SSF46785">
    <property type="entry name" value="Winged helix' DNA-binding domain"/>
    <property type="match status" value="1"/>
</dbReference>